<protein>
    <recommendedName>
        <fullName evidence="4">Membrane protein 6-pyruvoyl-tetrahydropterin synthase-related domain-containing protein</fullName>
    </recommendedName>
</protein>
<name>A0A1F5ZVC3_9BACT</name>
<comment type="caution">
    <text evidence="2">The sequence shown here is derived from an EMBL/GenBank/DDBJ whole genome shotgun (WGS) entry which is preliminary data.</text>
</comment>
<feature type="transmembrane region" description="Helical" evidence="1">
    <location>
        <begin position="530"/>
        <end position="547"/>
    </location>
</feature>
<organism evidence="2 3">
    <name type="scientific">Candidatus Gottesmanbacteria bacterium RIFCSPHIGHO2_02_FULL_39_14</name>
    <dbReference type="NCBI Taxonomy" id="1798383"/>
    <lineage>
        <taxon>Bacteria</taxon>
        <taxon>Candidatus Gottesmaniibacteriota</taxon>
    </lineage>
</organism>
<feature type="transmembrane region" description="Helical" evidence="1">
    <location>
        <begin position="468"/>
        <end position="485"/>
    </location>
</feature>
<feature type="transmembrane region" description="Helical" evidence="1">
    <location>
        <begin position="141"/>
        <end position="162"/>
    </location>
</feature>
<feature type="transmembrane region" description="Helical" evidence="1">
    <location>
        <begin position="250"/>
        <end position="270"/>
    </location>
</feature>
<feature type="transmembrane region" description="Helical" evidence="1">
    <location>
        <begin position="219"/>
        <end position="238"/>
    </location>
</feature>
<feature type="transmembrane region" description="Helical" evidence="1">
    <location>
        <begin position="83"/>
        <end position="105"/>
    </location>
</feature>
<keyword evidence="1" id="KW-0812">Transmembrane</keyword>
<evidence type="ECO:0000313" key="2">
    <source>
        <dbReference type="EMBL" id="OGG16323.1"/>
    </source>
</evidence>
<evidence type="ECO:0008006" key="4">
    <source>
        <dbReference type="Google" id="ProtNLM"/>
    </source>
</evidence>
<gene>
    <name evidence="2" type="ORF">A3D78_06855</name>
</gene>
<feature type="transmembrane region" description="Helical" evidence="1">
    <location>
        <begin position="174"/>
        <end position="199"/>
    </location>
</feature>
<evidence type="ECO:0000256" key="1">
    <source>
        <dbReference type="SAM" id="Phobius"/>
    </source>
</evidence>
<feature type="transmembrane region" description="Helical" evidence="1">
    <location>
        <begin position="359"/>
        <end position="379"/>
    </location>
</feature>
<keyword evidence="1" id="KW-1133">Transmembrane helix</keyword>
<accession>A0A1F5ZVC3</accession>
<feature type="transmembrane region" description="Helical" evidence="1">
    <location>
        <begin position="321"/>
        <end position="339"/>
    </location>
</feature>
<keyword evidence="1" id="KW-0472">Membrane</keyword>
<evidence type="ECO:0000313" key="3">
    <source>
        <dbReference type="Proteomes" id="UP000176253"/>
    </source>
</evidence>
<dbReference type="Proteomes" id="UP000176253">
    <property type="component" value="Unassembled WGS sequence"/>
</dbReference>
<proteinExistence type="predicted"/>
<feature type="transmembrane region" description="Helical" evidence="1">
    <location>
        <begin position="117"/>
        <end position="135"/>
    </location>
</feature>
<feature type="transmembrane region" description="Helical" evidence="1">
    <location>
        <begin position="290"/>
        <end position="309"/>
    </location>
</feature>
<dbReference type="AlphaFoldDB" id="A0A1F5ZVC3"/>
<sequence>MKKIDIAILLFFILTSLFTLKDLFLPDFYTSHDGPHQIVRAYYYHQLLQEGQFPPRWVAGLNNGFGYPLFIFSYHLPWLLTEIFRLFGLSAITGVKMAFLSGFILSGITMYFFQKHLFSRFPAFVGTVIYLFAPFRFSNIFVRAAIGDATAFIFPPLIFWSFDKLISDKKINYGWLILYAFSLTALLLSHAMVFFFYSVGLSVYGLYRLLLTENKINLIRANLLAFILFISYSAFYLLPSYFERSYTRFSQVMAGTFNNLSFLSLAKLIYSPWGYGTIDARQGAMSLSIGFAQLAVVLMVFLLIVYFILNKNYRQKMFRGKIFIFFFIFLLSVYLMLPVSRPLWQIVSRYLFIDFNWRVLNLTVFTVSVLSGSLIYHFIKLNFKLTPVIALFLISLSFYANRNHLRINQQLDWTVPFFLKLEKTTNSFDEYNPRWVNPQFISENAPPVNFTADFSYQTTENKSRSRKYLVNAFVDGIFTVNTLYYPGWTVYDSGRQIDIDYQNRGLIEFPLSKGSHNLEIIFEKTPLRRFSDLLTFSSIILTVVYLFRKKFHA</sequence>
<dbReference type="EMBL" id="MFJM01000059">
    <property type="protein sequence ID" value="OGG16323.1"/>
    <property type="molecule type" value="Genomic_DNA"/>
</dbReference>
<dbReference type="STRING" id="1798383.A3D78_06855"/>
<reference evidence="2 3" key="1">
    <citation type="journal article" date="2016" name="Nat. Commun.">
        <title>Thousands of microbial genomes shed light on interconnected biogeochemical processes in an aquifer system.</title>
        <authorList>
            <person name="Anantharaman K."/>
            <person name="Brown C.T."/>
            <person name="Hug L.A."/>
            <person name="Sharon I."/>
            <person name="Castelle C.J."/>
            <person name="Probst A.J."/>
            <person name="Thomas B.C."/>
            <person name="Singh A."/>
            <person name="Wilkins M.J."/>
            <person name="Karaoz U."/>
            <person name="Brodie E.L."/>
            <person name="Williams K.H."/>
            <person name="Hubbard S.S."/>
            <person name="Banfield J.F."/>
        </authorList>
    </citation>
    <scope>NUCLEOTIDE SEQUENCE [LARGE SCALE GENOMIC DNA]</scope>
</reference>